<dbReference type="InterPro" id="IPR027417">
    <property type="entry name" value="P-loop_NTPase"/>
</dbReference>
<organism evidence="6 7">
    <name type="scientific">Methanooceanicella nereidis</name>
    <dbReference type="NCBI Taxonomy" id="2052831"/>
    <lineage>
        <taxon>Archaea</taxon>
        <taxon>Methanobacteriati</taxon>
        <taxon>Methanobacteriota</taxon>
        <taxon>Stenosarchaea group</taxon>
        <taxon>Methanomicrobia</taxon>
        <taxon>Methanocellales</taxon>
        <taxon>Methanocellaceae</taxon>
        <taxon>Methanooceanicella</taxon>
    </lineage>
</organism>
<evidence type="ECO:0000256" key="4">
    <source>
        <dbReference type="ARBA" id="ARBA00022840"/>
    </source>
</evidence>
<dbReference type="Pfam" id="PF00005">
    <property type="entry name" value="ABC_tran"/>
    <property type="match status" value="1"/>
</dbReference>
<dbReference type="SMART" id="SM00382">
    <property type="entry name" value="AAA"/>
    <property type="match status" value="1"/>
</dbReference>
<keyword evidence="4 6" id="KW-0067">ATP-binding</keyword>
<dbReference type="EMBL" id="PGCK01000002">
    <property type="protein sequence ID" value="MCD1293989.1"/>
    <property type="molecule type" value="Genomic_DNA"/>
</dbReference>
<keyword evidence="7" id="KW-1185">Reference proteome</keyword>
<evidence type="ECO:0000313" key="6">
    <source>
        <dbReference type="EMBL" id="MCD1293989.1"/>
    </source>
</evidence>
<dbReference type="Proteomes" id="UP001320159">
    <property type="component" value="Unassembled WGS sequence"/>
</dbReference>
<dbReference type="PANTHER" id="PTHR43335">
    <property type="entry name" value="ABC TRANSPORTER, ATP-BINDING PROTEIN"/>
    <property type="match status" value="1"/>
</dbReference>
<feature type="domain" description="ABC transporter" evidence="5">
    <location>
        <begin position="4"/>
        <end position="232"/>
    </location>
</feature>
<protein>
    <submittedName>
        <fullName evidence="6">ABC transporter ATP-binding protein</fullName>
    </submittedName>
</protein>
<dbReference type="InterPro" id="IPR025302">
    <property type="entry name" value="DrrA1/2-like_C"/>
</dbReference>
<dbReference type="RefSeq" id="WP_230740519.1">
    <property type="nucleotide sequence ID" value="NZ_PGCK01000002.1"/>
</dbReference>
<evidence type="ECO:0000256" key="1">
    <source>
        <dbReference type="ARBA" id="ARBA00005417"/>
    </source>
</evidence>
<dbReference type="PROSITE" id="PS00211">
    <property type="entry name" value="ABC_TRANSPORTER_1"/>
    <property type="match status" value="1"/>
</dbReference>
<comment type="similarity">
    <text evidence="1">Belongs to the ABC transporter superfamily.</text>
</comment>
<keyword evidence="3" id="KW-0547">Nucleotide-binding</keyword>
<dbReference type="InterPro" id="IPR017871">
    <property type="entry name" value="ABC_transporter-like_CS"/>
</dbReference>
<evidence type="ECO:0000259" key="5">
    <source>
        <dbReference type="PROSITE" id="PS50893"/>
    </source>
</evidence>
<comment type="caution">
    <text evidence="6">The sequence shown here is derived from an EMBL/GenBank/DDBJ whole genome shotgun (WGS) entry which is preliminary data.</text>
</comment>
<dbReference type="InterPro" id="IPR003439">
    <property type="entry name" value="ABC_transporter-like_ATP-bd"/>
</dbReference>
<dbReference type="Gene3D" id="3.40.50.300">
    <property type="entry name" value="P-loop containing nucleotide triphosphate hydrolases"/>
    <property type="match status" value="1"/>
</dbReference>
<evidence type="ECO:0000256" key="2">
    <source>
        <dbReference type="ARBA" id="ARBA00022448"/>
    </source>
</evidence>
<evidence type="ECO:0000256" key="3">
    <source>
        <dbReference type="ARBA" id="ARBA00022741"/>
    </source>
</evidence>
<accession>A0AAP2RAM4</accession>
<dbReference type="GO" id="GO:0016887">
    <property type="term" value="F:ATP hydrolysis activity"/>
    <property type="evidence" value="ECO:0007669"/>
    <property type="project" value="InterPro"/>
</dbReference>
<dbReference type="InterPro" id="IPR003593">
    <property type="entry name" value="AAA+_ATPase"/>
</dbReference>
<dbReference type="AlphaFoldDB" id="A0AAP2RAM4"/>
<keyword evidence="2" id="KW-0813">Transport</keyword>
<dbReference type="PANTHER" id="PTHR43335:SF4">
    <property type="entry name" value="ABC TRANSPORTER, ATP-BINDING PROTEIN"/>
    <property type="match status" value="1"/>
</dbReference>
<sequence>MKAIETHGLTKDYGKLKAVNGLDLKVNEGSIYGFLGPNGAGKSTTINMLMGFIRPTEGTATIMGYDISSRHNEISNITGYLPERPAFYENMTGFKNMSYFGKLLKVPDLQPRIAELIKTVGLEGRENDRVRTYSHGMRQRLGIAISLLGNPKLLILDEPTTGLDPQGSHDIRKIIKELKNDKVTIFLSSHILHEVQEICDEVGIIKNGRLIVEKPMDNFLRSTGGNLHMIEIIAPNMDASYSGIAGNISGVQKVTVDDGRMSVMMERPEIAEEINIALIGAGCRVRSITEVKPTLEDAFLKVVSEEHAEV</sequence>
<proteinExistence type="inferred from homology"/>
<dbReference type="SUPFAM" id="SSF52540">
    <property type="entry name" value="P-loop containing nucleoside triphosphate hydrolases"/>
    <property type="match status" value="1"/>
</dbReference>
<dbReference type="Pfam" id="PF13732">
    <property type="entry name" value="DrrA1-3_C"/>
    <property type="match status" value="1"/>
</dbReference>
<dbReference type="PROSITE" id="PS50893">
    <property type="entry name" value="ABC_TRANSPORTER_2"/>
    <property type="match status" value="1"/>
</dbReference>
<evidence type="ECO:0000313" key="7">
    <source>
        <dbReference type="Proteomes" id="UP001320159"/>
    </source>
</evidence>
<reference evidence="6 7" key="1">
    <citation type="submission" date="2017-11" db="EMBL/GenBank/DDBJ databases">
        <title>Isolation and Characterization of Family Methanocellaceae Species from Potential Methane Hydrate Area Offshore Southwestern Taiwan.</title>
        <authorList>
            <person name="Zhang W.-L."/>
            <person name="Chen W.-C."/>
            <person name="Lai M.-C."/>
            <person name="Chen S.-C."/>
        </authorList>
    </citation>
    <scope>NUCLEOTIDE SEQUENCE [LARGE SCALE GENOMIC DNA]</scope>
    <source>
        <strain evidence="6 7">CWC-04</strain>
    </source>
</reference>
<gene>
    <name evidence="6" type="ORF">CUJ83_03135</name>
</gene>
<dbReference type="GO" id="GO:0005524">
    <property type="term" value="F:ATP binding"/>
    <property type="evidence" value="ECO:0007669"/>
    <property type="project" value="UniProtKB-KW"/>
</dbReference>
<name>A0AAP2RAM4_9EURY</name>